<protein>
    <submittedName>
        <fullName evidence="2">Uncharacterized protein</fullName>
    </submittedName>
</protein>
<name>A0A915IXY7_ROMCU</name>
<evidence type="ECO:0000313" key="2">
    <source>
        <dbReference type="WBParaSite" id="nRc.2.0.1.t18291-RA"/>
    </source>
</evidence>
<dbReference type="Proteomes" id="UP000887565">
    <property type="component" value="Unplaced"/>
</dbReference>
<accession>A0A915IXY7</accession>
<dbReference type="WBParaSite" id="nRc.2.0.1.t18291-RA">
    <property type="protein sequence ID" value="nRc.2.0.1.t18291-RA"/>
    <property type="gene ID" value="nRc.2.0.1.g18291"/>
</dbReference>
<dbReference type="AlphaFoldDB" id="A0A915IXY7"/>
<keyword evidence="1" id="KW-1185">Reference proteome</keyword>
<sequence length="79" mass="8763">MYNTDRSISNISQHTSIFKLLRQPKSTSSKDFSPVAAVVDVGAAVAAAAQFQYVRLKSLLNRNAYSLSDIVERKIMNDN</sequence>
<proteinExistence type="predicted"/>
<reference evidence="2" key="1">
    <citation type="submission" date="2022-11" db="UniProtKB">
        <authorList>
            <consortium name="WormBaseParasite"/>
        </authorList>
    </citation>
    <scope>IDENTIFICATION</scope>
</reference>
<evidence type="ECO:0000313" key="1">
    <source>
        <dbReference type="Proteomes" id="UP000887565"/>
    </source>
</evidence>
<organism evidence="1 2">
    <name type="scientific">Romanomermis culicivorax</name>
    <name type="common">Nematode worm</name>
    <dbReference type="NCBI Taxonomy" id="13658"/>
    <lineage>
        <taxon>Eukaryota</taxon>
        <taxon>Metazoa</taxon>
        <taxon>Ecdysozoa</taxon>
        <taxon>Nematoda</taxon>
        <taxon>Enoplea</taxon>
        <taxon>Dorylaimia</taxon>
        <taxon>Mermithida</taxon>
        <taxon>Mermithoidea</taxon>
        <taxon>Mermithidae</taxon>
        <taxon>Romanomermis</taxon>
    </lineage>
</organism>